<organism evidence="1 2">
    <name type="scientific">Hamadaea flava</name>
    <dbReference type="NCBI Taxonomy" id="1742688"/>
    <lineage>
        <taxon>Bacteria</taxon>
        <taxon>Bacillati</taxon>
        <taxon>Actinomycetota</taxon>
        <taxon>Actinomycetes</taxon>
        <taxon>Micromonosporales</taxon>
        <taxon>Micromonosporaceae</taxon>
        <taxon>Hamadaea</taxon>
    </lineage>
</organism>
<sequence length="318" mass="34418">MTRRRKPIALREHARLRSPETDHVLVNVSVGPSGEAIALWSSAAGREALTARVTEPSGASFPVTTSPHGVRARVIAYAPEPALDLTVADLRLAHCHVQPLPGDRMLFVAARCRLGSEGAEPNAMIVTADGQVERTGVLGDGIEHVQTTPAGKIWVGYFDEGVYGGNGWHAGSVEPVGAAGMVRFSARLRPEWRFTNGADPIEECYALNLSGETAWSTYYSRFPIVRVDGDRVTSWPGTGSAAQAIIVDGTRCALLGGYAADRDRLLAGDLTRGHFRAYQLILPGNRRLPGNAWVIGRGPHLHVFADSVWYRLDLDDLH</sequence>
<protein>
    <submittedName>
        <fullName evidence="1">Uncharacterized protein</fullName>
    </submittedName>
</protein>
<dbReference type="EMBL" id="JBHSAY010000009">
    <property type="protein sequence ID" value="MFC4132540.1"/>
    <property type="molecule type" value="Genomic_DNA"/>
</dbReference>
<proteinExistence type="predicted"/>
<evidence type="ECO:0000313" key="1">
    <source>
        <dbReference type="EMBL" id="MFC4132540.1"/>
    </source>
</evidence>
<gene>
    <name evidence="1" type="ORF">ACFOZ4_18170</name>
</gene>
<evidence type="ECO:0000313" key="2">
    <source>
        <dbReference type="Proteomes" id="UP001595816"/>
    </source>
</evidence>
<accession>A0ABV8LNG3</accession>
<dbReference type="Proteomes" id="UP001595816">
    <property type="component" value="Unassembled WGS sequence"/>
</dbReference>
<reference evidence="2" key="1">
    <citation type="journal article" date="2019" name="Int. J. Syst. Evol. Microbiol.">
        <title>The Global Catalogue of Microorganisms (GCM) 10K type strain sequencing project: providing services to taxonomists for standard genome sequencing and annotation.</title>
        <authorList>
            <consortium name="The Broad Institute Genomics Platform"/>
            <consortium name="The Broad Institute Genome Sequencing Center for Infectious Disease"/>
            <person name="Wu L."/>
            <person name="Ma J."/>
        </authorList>
    </citation>
    <scope>NUCLEOTIDE SEQUENCE [LARGE SCALE GENOMIC DNA]</scope>
    <source>
        <strain evidence="2">CGMCC 4.7289</strain>
    </source>
</reference>
<comment type="caution">
    <text evidence="1">The sequence shown here is derived from an EMBL/GenBank/DDBJ whole genome shotgun (WGS) entry which is preliminary data.</text>
</comment>
<name>A0ABV8LNG3_9ACTN</name>
<dbReference type="RefSeq" id="WP_253753069.1">
    <property type="nucleotide sequence ID" value="NZ_JAMZDZ010000001.1"/>
</dbReference>
<keyword evidence="2" id="KW-1185">Reference proteome</keyword>